<dbReference type="InterPro" id="IPR036291">
    <property type="entry name" value="NAD(P)-bd_dom_sf"/>
</dbReference>
<reference evidence="16 17" key="1">
    <citation type="submission" date="2019-02" db="EMBL/GenBank/DDBJ databases">
        <authorList>
            <person name="Manzano-Marin A."/>
            <person name="Manzano-Marin A."/>
        </authorList>
    </citation>
    <scope>NUCLEOTIDE SEQUENCE [LARGE SCALE GENOMIC DNA]</scope>
    <source>
        <strain evidence="16 17">BuCicurvipes</strain>
    </source>
</reference>
<comment type="similarity">
    <text evidence="1 13">Belongs to the DapB family.</text>
</comment>
<evidence type="ECO:0000256" key="1">
    <source>
        <dbReference type="ARBA" id="ARBA00006642"/>
    </source>
</evidence>
<feature type="active site" description="Proton donor/acceptor" evidence="13">
    <location>
        <position position="162"/>
    </location>
</feature>
<proteinExistence type="inferred from homology"/>
<evidence type="ECO:0000256" key="10">
    <source>
        <dbReference type="ARBA" id="ARBA00038983"/>
    </source>
</evidence>
<comment type="subcellular location">
    <subcellularLocation>
        <location evidence="13">Cytoplasm</location>
    </subcellularLocation>
</comment>
<evidence type="ECO:0000256" key="12">
    <source>
        <dbReference type="ARBA" id="ARBA00049396"/>
    </source>
</evidence>
<evidence type="ECO:0000313" key="16">
    <source>
        <dbReference type="EMBL" id="VFP81393.1"/>
    </source>
</evidence>
<dbReference type="EC" id="1.17.1.8" evidence="10 13"/>
<feature type="binding site" evidence="13">
    <location>
        <begin position="12"/>
        <end position="17"/>
    </location>
    <ligand>
        <name>NAD(+)</name>
        <dbReference type="ChEBI" id="CHEBI:57540"/>
    </ligand>
</feature>
<dbReference type="InterPro" id="IPR022663">
    <property type="entry name" value="DapB_C"/>
</dbReference>
<dbReference type="EMBL" id="LR217710">
    <property type="protein sequence ID" value="VFP81393.1"/>
    <property type="molecule type" value="Genomic_DNA"/>
</dbReference>
<feature type="binding site" evidence="13">
    <location>
        <begin position="172"/>
        <end position="173"/>
    </location>
    <ligand>
        <name>(S)-2,3,4,5-tetrahydrodipicolinate</name>
        <dbReference type="ChEBI" id="CHEBI:16845"/>
    </ligand>
</feature>
<evidence type="ECO:0000256" key="2">
    <source>
        <dbReference type="ARBA" id="ARBA00022490"/>
    </source>
</evidence>
<keyword evidence="4 13" id="KW-0521">NADP</keyword>
<accession>A0A451D6I4</accession>
<feature type="binding site" evidence="13">
    <location>
        <begin position="105"/>
        <end position="107"/>
    </location>
    <ligand>
        <name>NAD(+)</name>
        <dbReference type="ChEBI" id="CHEBI:57540"/>
    </ligand>
</feature>
<dbReference type="GO" id="GO:0019877">
    <property type="term" value="P:diaminopimelate biosynthetic process"/>
    <property type="evidence" value="ECO:0007669"/>
    <property type="project" value="UniProtKB-UniRule"/>
</dbReference>
<feature type="binding site" evidence="13">
    <location>
        <position position="163"/>
    </location>
    <ligand>
        <name>(S)-2,3,4,5-tetrahydrodipicolinate</name>
        <dbReference type="ChEBI" id="CHEBI:16845"/>
    </ligand>
</feature>
<dbReference type="InterPro" id="IPR023940">
    <property type="entry name" value="DHDPR_bac"/>
</dbReference>
<dbReference type="SUPFAM" id="SSF51735">
    <property type="entry name" value="NAD(P)-binding Rossmann-fold domains"/>
    <property type="match status" value="1"/>
</dbReference>
<comment type="subunit">
    <text evidence="13">Homotetramer.</text>
</comment>
<dbReference type="GO" id="GO:0009089">
    <property type="term" value="P:lysine biosynthetic process via diaminopimelate"/>
    <property type="evidence" value="ECO:0007669"/>
    <property type="project" value="UniProtKB-UniRule"/>
</dbReference>
<feature type="binding site" evidence="13">
    <location>
        <begin position="129"/>
        <end position="132"/>
    </location>
    <ligand>
        <name>NAD(+)</name>
        <dbReference type="ChEBI" id="CHEBI:57540"/>
    </ligand>
</feature>
<feature type="active site" description="Proton donor" evidence="13">
    <location>
        <position position="166"/>
    </location>
</feature>
<protein>
    <recommendedName>
        <fullName evidence="10 13">4-hydroxy-tetrahydrodipicolinate reductase</fullName>
        <shortName evidence="13">HTPA reductase</shortName>
        <ecNumber evidence="10 13">1.17.1.8</ecNumber>
    </recommendedName>
</protein>
<dbReference type="RefSeq" id="WP_154029157.1">
    <property type="nucleotide sequence ID" value="NZ_LR217710.1"/>
</dbReference>
<evidence type="ECO:0000313" key="17">
    <source>
        <dbReference type="Proteomes" id="UP000294344"/>
    </source>
</evidence>
<dbReference type="GO" id="GO:0051287">
    <property type="term" value="F:NAD binding"/>
    <property type="evidence" value="ECO:0007669"/>
    <property type="project" value="UniProtKB-UniRule"/>
</dbReference>
<comment type="catalytic activity">
    <reaction evidence="12 13">
        <text>(S)-2,3,4,5-tetrahydrodipicolinate + NAD(+) + H2O = (2S,4S)-4-hydroxy-2,3,4,5-tetrahydrodipicolinate + NADH + H(+)</text>
        <dbReference type="Rhea" id="RHEA:35323"/>
        <dbReference type="ChEBI" id="CHEBI:15377"/>
        <dbReference type="ChEBI" id="CHEBI:15378"/>
        <dbReference type="ChEBI" id="CHEBI:16845"/>
        <dbReference type="ChEBI" id="CHEBI:57540"/>
        <dbReference type="ChEBI" id="CHEBI:57945"/>
        <dbReference type="ChEBI" id="CHEBI:67139"/>
        <dbReference type="EC" id="1.17.1.8"/>
    </reaction>
</comment>
<dbReference type="Pfam" id="PF01113">
    <property type="entry name" value="DapB_N"/>
    <property type="match status" value="1"/>
</dbReference>
<dbReference type="PANTHER" id="PTHR20836:SF0">
    <property type="entry name" value="4-HYDROXY-TETRAHYDRODIPICOLINATE REDUCTASE 1, CHLOROPLASTIC-RELATED"/>
    <property type="match status" value="1"/>
</dbReference>
<dbReference type="GO" id="GO:0008839">
    <property type="term" value="F:4-hydroxy-tetrahydrodipicolinate reductase"/>
    <property type="evidence" value="ECO:0007669"/>
    <property type="project" value="UniProtKB-UniRule"/>
</dbReference>
<dbReference type="NCBIfam" id="TIGR00036">
    <property type="entry name" value="dapB"/>
    <property type="match status" value="1"/>
</dbReference>
<dbReference type="AlphaFoldDB" id="A0A451D6I4"/>
<dbReference type="SUPFAM" id="SSF55347">
    <property type="entry name" value="Glyceraldehyde-3-phosphate dehydrogenase-like, C-terminal domain"/>
    <property type="match status" value="1"/>
</dbReference>
<gene>
    <name evidence="13 16" type="primary">dapB</name>
    <name evidence="16" type="ORF">BUCICURV3402_098</name>
</gene>
<comment type="pathway">
    <text evidence="9 13">Amino-acid biosynthesis; L-lysine biosynthesis via DAP pathway; (S)-tetrahydrodipicolinate from L-aspartate: step 4/4.</text>
</comment>
<feature type="domain" description="Dihydrodipicolinate reductase C-terminal" evidence="15">
    <location>
        <begin position="135"/>
        <end position="271"/>
    </location>
</feature>
<dbReference type="Proteomes" id="UP000294344">
    <property type="component" value="Chromosome"/>
</dbReference>
<comment type="caution">
    <text evidence="13">Was originally thought to be a dihydrodipicolinate reductase (DHDPR), catalyzing the conversion of dihydrodipicolinate to tetrahydrodipicolinate. However, it was shown in E.coli that the substrate of the enzymatic reaction is not dihydrodipicolinate (DHDP) but in fact (2S,4S)-4-hydroxy-2,3,4,5-tetrahydrodipicolinic acid (HTPA), the product released by the DapA-catalyzed reaction.</text>
</comment>
<dbReference type="PIRSF" id="PIRSF000161">
    <property type="entry name" value="DHPR"/>
    <property type="match status" value="1"/>
</dbReference>
<comment type="function">
    <text evidence="13">Catalyzes the conversion of 4-hydroxy-tetrahydrodipicolinate (HTPA) to tetrahydrodipicolinate.</text>
</comment>
<dbReference type="UniPathway" id="UPA00034">
    <property type="reaction ID" value="UER00018"/>
</dbReference>
<evidence type="ECO:0000256" key="3">
    <source>
        <dbReference type="ARBA" id="ARBA00022605"/>
    </source>
</evidence>
<dbReference type="CDD" id="cd02274">
    <property type="entry name" value="DHDPR_N"/>
    <property type="match status" value="1"/>
</dbReference>
<dbReference type="InterPro" id="IPR000846">
    <property type="entry name" value="DapB_N"/>
</dbReference>
<evidence type="ECO:0000256" key="6">
    <source>
        <dbReference type="ARBA" id="ARBA00023002"/>
    </source>
</evidence>
<keyword evidence="2 13" id="KW-0963">Cytoplasm</keyword>
<keyword evidence="8 13" id="KW-0457">Lysine biosynthesis</keyword>
<dbReference type="Gene3D" id="3.40.50.720">
    <property type="entry name" value="NAD(P)-binding Rossmann-like Domain"/>
    <property type="match status" value="1"/>
</dbReference>
<evidence type="ECO:0000256" key="8">
    <source>
        <dbReference type="ARBA" id="ARBA00023154"/>
    </source>
</evidence>
<dbReference type="Pfam" id="PF05173">
    <property type="entry name" value="DapB_C"/>
    <property type="match status" value="1"/>
</dbReference>
<comment type="catalytic activity">
    <reaction evidence="11 13">
        <text>(S)-2,3,4,5-tetrahydrodipicolinate + NADP(+) + H2O = (2S,4S)-4-hydroxy-2,3,4,5-tetrahydrodipicolinate + NADPH + H(+)</text>
        <dbReference type="Rhea" id="RHEA:35331"/>
        <dbReference type="ChEBI" id="CHEBI:15377"/>
        <dbReference type="ChEBI" id="CHEBI:15378"/>
        <dbReference type="ChEBI" id="CHEBI:16845"/>
        <dbReference type="ChEBI" id="CHEBI:57783"/>
        <dbReference type="ChEBI" id="CHEBI:58349"/>
        <dbReference type="ChEBI" id="CHEBI:67139"/>
        <dbReference type="EC" id="1.17.1.8"/>
    </reaction>
</comment>
<keyword evidence="5 13" id="KW-0220">Diaminopimelate biosynthesis</keyword>
<evidence type="ECO:0000256" key="4">
    <source>
        <dbReference type="ARBA" id="ARBA00022857"/>
    </source>
</evidence>
<dbReference type="FunFam" id="3.30.360.10:FF:000004">
    <property type="entry name" value="4-hydroxy-tetrahydrodipicolinate reductase"/>
    <property type="match status" value="1"/>
</dbReference>
<organism evidence="16 17">
    <name type="scientific">Buchnera aphidicola</name>
    <name type="common">Cinara curvipes</name>
    <dbReference type="NCBI Taxonomy" id="2518975"/>
    <lineage>
        <taxon>Bacteria</taxon>
        <taxon>Pseudomonadati</taxon>
        <taxon>Pseudomonadota</taxon>
        <taxon>Gammaproteobacteria</taxon>
        <taxon>Enterobacterales</taxon>
        <taxon>Erwiniaceae</taxon>
        <taxon>Buchnera</taxon>
    </lineage>
</organism>
<dbReference type="GO" id="GO:0005829">
    <property type="term" value="C:cytosol"/>
    <property type="evidence" value="ECO:0007669"/>
    <property type="project" value="TreeGrafter"/>
</dbReference>
<keyword evidence="6 13" id="KW-0560">Oxidoreductase</keyword>
<evidence type="ECO:0000259" key="15">
    <source>
        <dbReference type="Pfam" id="PF05173"/>
    </source>
</evidence>
<evidence type="ECO:0000259" key="14">
    <source>
        <dbReference type="Pfam" id="PF01113"/>
    </source>
</evidence>
<evidence type="ECO:0000256" key="13">
    <source>
        <dbReference type="HAMAP-Rule" id="MF_00102"/>
    </source>
</evidence>
<dbReference type="GO" id="GO:0050661">
    <property type="term" value="F:NADP binding"/>
    <property type="evidence" value="ECO:0007669"/>
    <property type="project" value="UniProtKB-UniRule"/>
</dbReference>
<evidence type="ECO:0000256" key="7">
    <source>
        <dbReference type="ARBA" id="ARBA00023027"/>
    </source>
</evidence>
<dbReference type="GO" id="GO:0016726">
    <property type="term" value="F:oxidoreductase activity, acting on CH or CH2 groups, NAD or NADP as acceptor"/>
    <property type="evidence" value="ECO:0007669"/>
    <property type="project" value="UniProtKB-UniRule"/>
</dbReference>
<keyword evidence="7 13" id="KW-0520">NAD</keyword>
<evidence type="ECO:0000256" key="5">
    <source>
        <dbReference type="ARBA" id="ARBA00022915"/>
    </source>
</evidence>
<dbReference type="HAMAP" id="MF_00102">
    <property type="entry name" value="DapB"/>
    <property type="match status" value="1"/>
</dbReference>
<evidence type="ECO:0000256" key="9">
    <source>
        <dbReference type="ARBA" id="ARBA00037922"/>
    </source>
</evidence>
<evidence type="ECO:0000256" key="11">
    <source>
        <dbReference type="ARBA" id="ARBA00049080"/>
    </source>
</evidence>
<dbReference type="InterPro" id="IPR022664">
    <property type="entry name" value="DapB_N_CS"/>
</dbReference>
<keyword evidence="3 13" id="KW-0028">Amino-acid biosynthesis</keyword>
<comment type="caution">
    <text evidence="13">Lacks conserved residue(s) required for the propagation of feature annotation.</text>
</comment>
<feature type="domain" description="Dihydrodipicolinate reductase N-terminal" evidence="14">
    <location>
        <begin position="6"/>
        <end position="132"/>
    </location>
</feature>
<dbReference type="PANTHER" id="PTHR20836">
    <property type="entry name" value="DIHYDRODIPICOLINATE REDUCTASE"/>
    <property type="match status" value="1"/>
</dbReference>
<name>A0A451D6I4_9GAMM</name>
<dbReference type="Gene3D" id="3.30.360.10">
    <property type="entry name" value="Dihydrodipicolinate Reductase, domain 2"/>
    <property type="match status" value="1"/>
</dbReference>
<dbReference type="PROSITE" id="PS01298">
    <property type="entry name" value="DAPB"/>
    <property type="match status" value="1"/>
</dbReference>
<dbReference type="OrthoDB" id="9790352at2"/>
<sequence length="282" mass="32254">MKKKIINIAISGALGRMGKILTKEIKKKKNIKLTHLLIQNNEKIFIQEKNQGNYLNEKKLFTTLEDLITEKKKTIFDLLIDFSTPKATLKMIEYCVKNKKKIIIGTTGFNKIQINKIKKASKKIPILYSPNFSIGVNIMHKIIKYISSILGNNSDIEIIESHHRNKIDAPSGTALQLGKIISKSMNWDFDKSAIFSRYGNIGIRKKNKIGFSTIREGNTIGEHTVLFSNKYEKISINHKATHRSIFAKGAIEAAIWINEKKNGLFKMSDFLKRKSIYKKNKI</sequence>